<dbReference type="SMART" id="SM00312">
    <property type="entry name" value="PX"/>
    <property type="match status" value="1"/>
</dbReference>
<feature type="domain" description="PX" evidence="2">
    <location>
        <begin position="16"/>
        <end position="139"/>
    </location>
</feature>
<dbReference type="AlphaFoldDB" id="A0A210QMQ9"/>
<dbReference type="PROSITE" id="PS50195">
    <property type="entry name" value="PX"/>
    <property type="match status" value="1"/>
</dbReference>
<dbReference type="SUPFAM" id="SSF64268">
    <property type="entry name" value="PX domain"/>
    <property type="match status" value="1"/>
</dbReference>
<accession>A0A210QMQ9</accession>
<proteinExistence type="predicted"/>
<dbReference type="OrthoDB" id="10254720at2759"/>
<evidence type="ECO:0000313" key="3">
    <source>
        <dbReference type="EMBL" id="OWF50030.1"/>
    </source>
</evidence>
<evidence type="ECO:0000313" key="4">
    <source>
        <dbReference type="Proteomes" id="UP000242188"/>
    </source>
</evidence>
<feature type="region of interest" description="Disordered" evidence="1">
    <location>
        <begin position="145"/>
        <end position="244"/>
    </location>
</feature>
<dbReference type="GO" id="GO:0035091">
    <property type="term" value="F:phosphatidylinositol binding"/>
    <property type="evidence" value="ECO:0007669"/>
    <property type="project" value="InterPro"/>
</dbReference>
<dbReference type="Proteomes" id="UP000242188">
    <property type="component" value="Unassembled WGS sequence"/>
</dbReference>
<evidence type="ECO:0000259" key="2">
    <source>
        <dbReference type="PROSITE" id="PS50195"/>
    </source>
</evidence>
<dbReference type="Gene3D" id="3.30.1520.10">
    <property type="entry name" value="Phox-like domain"/>
    <property type="match status" value="1"/>
</dbReference>
<dbReference type="InterPro" id="IPR039701">
    <property type="entry name" value="HS1BP3"/>
</dbReference>
<dbReference type="Pfam" id="PF00787">
    <property type="entry name" value="PX"/>
    <property type="match status" value="1"/>
</dbReference>
<keyword evidence="4" id="KW-1185">Reference proteome</keyword>
<feature type="compositionally biased region" description="Low complexity" evidence="1">
    <location>
        <begin position="300"/>
        <end position="319"/>
    </location>
</feature>
<dbReference type="PANTHER" id="PTHR14431">
    <property type="entry name" value="HCLS1-BINDING PROTEIN 3"/>
    <property type="match status" value="1"/>
</dbReference>
<organism evidence="3 4">
    <name type="scientific">Mizuhopecten yessoensis</name>
    <name type="common">Japanese scallop</name>
    <name type="synonym">Patinopecten yessoensis</name>
    <dbReference type="NCBI Taxonomy" id="6573"/>
    <lineage>
        <taxon>Eukaryota</taxon>
        <taxon>Metazoa</taxon>
        <taxon>Spiralia</taxon>
        <taxon>Lophotrochozoa</taxon>
        <taxon>Mollusca</taxon>
        <taxon>Bivalvia</taxon>
        <taxon>Autobranchia</taxon>
        <taxon>Pteriomorphia</taxon>
        <taxon>Pectinida</taxon>
        <taxon>Pectinoidea</taxon>
        <taxon>Pectinidae</taxon>
        <taxon>Mizuhopecten</taxon>
    </lineage>
</organism>
<feature type="region of interest" description="Disordered" evidence="1">
    <location>
        <begin position="274"/>
        <end position="387"/>
    </location>
</feature>
<protein>
    <submittedName>
        <fullName evidence="3">HCLS1-binding protein 3</fullName>
    </submittedName>
</protein>
<comment type="caution">
    <text evidence="3">The sequence shown here is derived from an EMBL/GenBank/DDBJ whole genome shotgun (WGS) entry which is preliminary data.</text>
</comment>
<feature type="compositionally biased region" description="Basic and acidic residues" evidence="1">
    <location>
        <begin position="274"/>
        <end position="296"/>
    </location>
</feature>
<feature type="compositionally biased region" description="Acidic residues" evidence="1">
    <location>
        <begin position="176"/>
        <end position="200"/>
    </location>
</feature>
<dbReference type="InterPro" id="IPR036871">
    <property type="entry name" value="PX_dom_sf"/>
</dbReference>
<evidence type="ECO:0000256" key="1">
    <source>
        <dbReference type="SAM" id="MobiDB-lite"/>
    </source>
</evidence>
<dbReference type="EMBL" id="NEDP02002776">
    <property type="protein sequence ID" value="OWF50030.1"/>
    <property type="molecule type" value="Genomic_DNA"/>
</dbReference>
<dbReference type="PANTHER" id="PTHR14431:SF1">
    <property type="entry name" value="HCLS1-BINDING PROTEIN 3"/>
    <property type="match status" value="1"/>
</dbReference>
<feature type="compositionally biased region" description="Basic and acidic residues" evidence="1">
    <location>
        <begin position="365"/>
        <end position="387"/>
    </location>
</feature>
<sequence>MPSATVTVRELKNKDTCIDIAVPNYKETKGLIQSTFEYHVVVVSSLPFFKSAKHKPSDVVQYMVSKKFAEFEDLHTKLSAKFSGTVLPLLSKKALIVNDTVAKERRGNLDSFLKFIACTPKFSTASVLLEFLGVNAIKAGKYRKDEELQEDTENNKSSEDQDESSTQDRPETEQSLFDEEEEDDENADDFFSKEEEDAGGDDTLGGTGDNYRNQFQDTKLFEDQDLMGAFTEEDANDFILPGARETVTKETSSLFMDEDNSDLLQLDDDLDKFLKIKTNKPDSKPKPSPRPEEKSPKPTVPQQKPSISPKKPSVSPEKPTVSMQKLAPAPRKPKIGAKPAASQDTGAKPSIKPKPSLAAKPVLPKKPDTDGPEVKPERQAVENKVEKLDTNDIMQYIQQNTSQDDELDLFS</sequence>
<name>A0A210QMQ9_MIZYE</name>
<reference evidence="3 4" key="1">
    <citation type="journal article" date="2017" name="Nat. Ecol. Evol.">
        <title>Scallop genome provides insights into evolution of bilaterian karyotype and development.</title>
        <authorList>
            <person name="Wang S."/>
            <person name="Zhang J."/>
            <person name="Jiao W."/>
            <person name="Li J."/>
            <person name="Xun X."/>
            <person name="Sun Y."/>
            <person name="Guo X."/>
            <person name="Huan P."/>
            <person name="Dong B."/>
            <person name="Zhang L."/>
            <person name="Hu X."/>
            <person name="Sun X."/>
            <person name="Wang J."/>
            <person name="Zhao C."/>
            <person name="Wang Y."/>
            <person name="Wang D."/>
            <person name="Huang X."/>
            <person name="Wang R."/>
            <person name="Lv J."/>
            <person name="Li Y."/>
            <person name="Zhang Z."/>
            <person name="Liu B."/>
            <person name="Lu W."/>
            <person name="Hui Y."/>
            <person name="Liang J."/>
            <person name="Zhou Z."/>
            <person name="Hou R."/>
            <person name="Li X."/>
            <person name="Liu Y."/>
            <person name="Li H."/>
            <person name="Ning X."/>
            <person name="Lin Y."/>
            <person name="Zhao L."/>
            <person name="Xing Q."/>
            <person name="Dou J."/>
            <person name="Li Y."/>
            <person name="Mao J."/>
            <person name="Guo H."/>
            <person name="Dou H."/>
            <person name="Li T."/>
            <person name="Mu C."/>
            <person name="Jiang W."/>
            <person name="Fu Q."/>
            <person name="Fu X."/>
            <person name="Miao Y."/>
            <person name="Liu J."/>
            <person name="Yu Q."/>
            <person name="Li R."/>
            <person name="Liao H."/>
            <person name="Li X."/>
            <person name="Kong Y."/>
            <person name="Jiang Z."/>
            <person name="Chourrout D."/>
            <person name="Li R."/>
            <person name="Bao Z."/>
        </authorList>
    </citation>
    <scope>NUCLEOTIDE SEQUENCE [LARGE SCALE GENOMIC DNA]</scope>
    <source>
        <strain evidence="3 4">PY_sf001</strain>
    </source>
</reference>
<dbReference type="STRING" id="6573.A0A210QMQ9"/>
<gene>
    <name evidence="3" type="ORF">KP79_PYT23515</name>
</gene>
<dbReference type="InterPro" id="IPR001683">
    <property type="entry name" value="PX_dom"/>
</dbReference>